<dbReference type="InterPro" id="IPR032466">
    <property type="entry name" value="Metal_Hydrolase"/>
</dbReference>
<gene>
    <name evidence="2" type="ORF">ACFFJG_20515</name>
</gene>
<proteinExistence type="predicted"/>
<evidence type="ECO:0000313" key="2">
    <source>
        <dbReference type="EMBL" id="MFC0224881.1"/>
    </source>
</evidence>
<evidence type="ECO:0000259" key="1">
    <source>
        <dbReference type="Pfam" id="PF04909"/>
    </source>
</evidence>
<dbReference type="EMBL" id="JBHLXH010000005">
    <property type="protein sequence ID" value="MFC0224881.1"/>
    <property type="molecule type" value="Genomic_DNA"/>
</dbReference>
<dbReference type="Proteomes" id="UP001589698">
    <property type="component" value="Unassembled WGS sequence"/>
</dbReference>
<organism evidence="2 3">
    <name type="scientific">Nocardioides zeicaulis</name>
    <dbReference type="NCBI Taxonomy" id="1776857"/>
    <lineage>
        <taxon>Bacteria</taxon>
        <taxon>Bacillati</taxon>
        <taxon>Actinomycetota</taxon>
        <taxon>Actinomycetes</taxon>
        <taxon>Propionibacteriales</taxon>
        <taxon>Nocardioidaceae</taxon>
        <taxon>Nocardioides</taxon>
    </lineage>
</organism>
<dbReference type="Gene3D" id="3.20.20.140">
    <property type="entry name" value="Metal-dependent hydrolases"/>
    <property type="match status" value="1"/>
</dbReference>
<dbReference type="RefSeq" id="WP_378520660.1">
    <property type="nucleotide sequence ID" value="NZ_CBCSDI010000036.1"/>
</dbReference>
<dbReference type="Pfam" id="PF04909">
    <property type="entry name" value="Amidohydro_2"/>
    <property type="match status" value="1"/>
</dbReference>
<protein>
    <submittedName>
        <fullName evidence="2">Amidohydrolase family protein</fullName>
    </submittedName>
</protein>
<dbReference type="SUPFAM" id="SSF51556">
    <property type="entry name" value="Metallo-dependent hydrolases"/>
    <property type="match status" value="1"/>
</dbReference>
<dbReference type="InterPro" id="IPR006680">
    <property type="entry name" value="Amidohydro-rel"/>
</dbReference>
<comment type="caution">
    <text evidence="2">The sequence shown here is derived from an EMBL/GenBank/DDBJ whole genome shotgun (WGS) entry which is preliminary data.</text>
</comment>
<name>A0ABV6E793_9ACTN</name>
<keyword evidence="3" id="KW-1185">Reference proteome</keyword>
<accession>A0ABV6E793</accession>
<reference evidence="2 3" key="1">
    <citation type="submission" date="2024-09" db="EMBL/GenBank/DDBJ databases">
        <authorList>
            <person name="Sun Q."/>
            <person name="Mori K."/>
        </authorList>
    </citation>
    <scope>NUCLEOTIDE SEQUENCE [LARGE SCALE GENOMIC DNA]</scope>
    <source>
        <strain evidence="2 3">CCM 8654</strain>
    </source>
</reference>
<sequence length="372" mass="39542">MYADHLLQPWYDRLLDDLPALEPLDVHTHVGQRDPSGITASVEELLGALGAARARALVFPLSEPDGYRAANRACLEAALTSEGRLTALVRVVPDESDAVEGLLDRGAAGLKLHLSGDGVDLDDPRLAPVWALADERRLPVVVHAGPEVGVLADRVLAASARWPGARLVLAHCGLAALGRLHRHVPDHPNLFFDTSWWTPAHLLGLFRLVPPGRVLAASDLPYSTPVSHLMATARCAWQAGLGREQVASVLGGQAARLVAGLDATDLGPPPTEEVRRPGPFLEMASSNLLAALEAVQRGLEPGVPLDVARHACDVPDDDPDAAVLASVRTLLDAYEEHRSRLPRRNGFGPGWDLLAAAAVVARTPAAPLPRLG</sequence>
<evidence type="ECO:0000313" key="3">
    <source>
        <dbReference type="Proteomes" id="UP001589698"/>
    </source>
</evidence>
<feature type="domain" description="Amidohydrolase-related" evidence="1">
    <location>
        <begin position="60"/>
        <end position="257"/>
    </location>
</feature>
<dbReference type="CDD" id="cd01292">
    <property type="entry name" value="metallo-dependent_hydrolases"/>
    <property type="match status" value="1"/>
</dbReference>